<proteinExistence type="predicted"/>
<gene>
    <name evidence="1" type="ORF">Fot_28076</name>
</gene>
<keyword evidence="2" id="KW-1185">Reference proteome</keyword>
<comment type="caution">
    <text evidence="1">The sequence shown here is derived from an EMBL/GenBank/DDBJ whole genome shotgun (WGS) entry which is preliminary data.</text>
</comment>
<sequence length="111" mass="12289">MIYSNRLGLGGESRVGYQILGNKKSSGTILSLPIIENLPLVFAKTKKSPWSLRNMEGSHIRLLPAQTLSVWTDKRALIFVGVGVGDEVGLSYSDDESGWRRNKSGRWNALK</sequence>
<accession>A0ABD1TN02</accession>
<protein>
    <submittedName>
        <fullName evidence="1">Uncharacterized protein</fullName>
    </submittedName>
</protein>
<evidence type="ECO:0000313" key="1">
    <source>
        <dbReference type="EMBL" id="KAL2514105.1"/>
    </source>
</evidence>
<dbReference type="Proteomes" id="UP001604277">
    <property type="component" value="Unassembled WGS sequence"/>
</dbReference>
<evidence type="ECO:0000313" key="2">
    <source>
        <dbReference type="Proteomes" id="UP001604277"/>
    </source>
</evidence>
<reference evidence="2" key="1">
    <citation type="submission" date="2024-07" db="EMBL/GenBank/DDBJ databases">
        <title>Two chromosome-level genome assemblies of Korean endemic species Abeliophyllum distichum and Forsythia ovata (Oleaceae).</title>
        <authorList>
            <person name="Jang H."/>
        </authorList>
    </citation>
    <scope>NUCLEOTIDE SEQUENCE [LARGE SCALE GENOMIC DNA]</scope>
</reference>
<name>A0ABD1TN02_9LAMI</name>
<dbReference type="AlphaFoldDB" id="A0ABD1TN02"/>
<organism evidence="1 2">
    <name type="scientific">Forsythia ovata</name>
    <dbReference type="NCBI Taxonomy" id="205694"/>
    <lineage>
        <taxon>Eukaryota</taxon>
        <taxon>Viridiplantae</taxon>
        <taxon>Streptophyta</taxon>
        <taxon>Embryophyta</taxon>
        <taxon>Tracheophyta</taxon>
        <taxon>Spermatophyta</taxon>
        <taxon>Magnoliopsida</taxon>
        <taxon>eudicotyledons</taxon>
        <taxon>Gunneridae</taxon>
        <taxon>Pentapetalae</taxon>
        <taxon>asterids</taxon>
        <taxon>lamiids</taxon>
        <taxon>Lamiales</taxon>
        <taxon>Oleaceae</taxon>
        <taxon>Forsythieae</taxon>
        <taxon>Forsythia</taxon>
    </lineage>
</organism>
<dbReference type="EMBL" id="JBFOLJ010000008">
    <property type="protein sequence ID" value="KAL2514105.1"/>
    <property type="molecule type" value="Genomic_DNA"/>
</dbReference>